<proteinExistence type="predicted"/>
<comment type="caution">
    <text evidence="1">The sequence shown here is derived from an EMBL/GenBank/DDBJ whole genome shotgun (WGS) entry which is preliminary data.</text>
</comment>
<sequence length="97" mass="10758">MSSAPLCFWASDVFNQTALINSRRLIADPVIDEAGELGVHQGGPRSPFAFGFRLQHPPRHGDPTKAAFSVERTVSHASVTESHLRNKTQRRPRHQAC</sequence>
<protein>
    <submittedName>
        <fullName evidence="1">Uncharacterized protein</fullName>
    </submittedName>
</protein>
<name>A0ACC2F9Z0_DALPE</name>
<accession>A0ACC2F9Z0</accession>
<evidence type="ECO:0000313" key="2">
    <source>
        <dbReference type="Proteomes" id="UP001157502"/>
    </source>
</evidence>
<reference evidence="1" key="1">
    <citation type="submission" date="2021-05" db="EMBL/GenBank/DDBJ databases">
        <authorList>
            <person name="Pan Q."/>
            <person name="Jouanno E."/>
            <person name="Zahm M."/>
            <person name="Klopp C."/>
            <person name="Cabau C."/>
            <person name="Louis A."/>
            <person name="Berthelot C."/>
            <person name="Parey E."/>
            <person name="Roest Crollius H."/>
            <person name="Montfort J."/>
            <person name="Robinson-Rechavi M."/>
            <person name="Bouchez O."/>
            <person name="Lampietro C."/>
            <person name="Lopez Roques C."/>
            <person name="Donnadieu C."/>
            <person name="Postlethwait J."/>
            <person name="Bobe J."/>
            <person name="Dillon D."/>
            <person name="Chandos A."/>
            <person name="von Hippel F."/>
            <person name="Guiguen Y."/>
        </authorList>
    </citation>
    <scope>NUCLEOTIDE SEQUENCE</scope>
    <source>
        <strain evidence="1">YG-Jan2019</strain>
    </source>
</reference>
<dbReference type="Proteomes" id="UP001157502">
    <property type="component" value="Chromosome 31"/>
</dbReference>
<organism evidence="1 2">
    <name type="scientific">Dallia pectoralis</name>
    <name type="common">Alaska blackfish</name>
    <dbReference type="NCBI Taxonomy" id="75939"/>
    <lineage>
        <taxon>Eukaryota</taxon>
        <taxon>Metazoa</taxon>
        <taxon>Chordata</taxon>
        <taxon>Craniata</taxon>
        <taxon>Vertebrata</taxon>
        <taxon>Euteleostomi</taxon>
        <taxon>Actinopterygii</taxon>
        <taxon>Neopterygii</taxon>
        <taxon>Teleostei</taxon>
        <taxon>Protacanthopterygii</taxon>
        <taxon>Esociformes</taxon>
        <taxon>Umbridae</taxon>
        <taxon>Dallia</taxon>
    </lineage>
</organism>
<evidence type="ECO:0000313" key="1">
    <source>
        <dbReference type="EMBL" id="KAJ7988100.1"/>
    </source>
</evidence>
<keyword evidence="2" id="KW-1185">Reference proteome</keyword>
<gene>
    <name evidence="1" type="ORF">DPEC_G00320120</name>
</gene>
<dbReference type="EMBL" id="CM055758">
    <property type="protein sequence ID" value="KAJ7988100.1"/>
    <property type="molecule type" value="Genomic_DNA"/>
</dbReference>